<dbReference type="CDD" id="cd05233">
    <property type="entry name" value="SDR_c"/>
    <property type="match status" value="1"/>
</dbReference>
<dbReference type="InterPro" id="IPR002347">
    <property type="entry name" value="SDR_fam"/>
</dbReference>
<protein>
    <submittedName>
        <fullName evidence="2">Meso-butanediol dehydrogenase / (S,S)-butanediol dehydrogenase / diacetyl reductase</fullName>
    </submittedName>
</protein>
<dbReference type="EMBL" id="FONX01000011">
    <property type="protein sequence ID" value="SFF07585.1"/>
    <property type="molecule type" value="Genomic_DNA"/>
</dbReference>
<dbReference type="SUPFAM" id="SSF51735">
    <property type="entry name" value="NAD(P)-binding Rossmann-fold domains"/>
    <property type="match status" value="1"/>
</dbReference>
<dbReference type="InterPro" id="IPR020904">
    <property type="entry name" value="Sc_DH/Rdtase_CS"/>
</dbReference>
<gene>
    <name evidence="2" type="ORF">SAMN04489711_111172</name>
</gene>
<dbReference type="NCBIfam" id="NF005559">
    <property type="entry name" value="PRK07231.1"/>
    <property type="match status" value="1"/>
</dbReference>
<dbReference type="PRINTS" id="PR00081">
    <property type="entry name" value="GDHRDH"/>
</dbReference>
<dbReference type="Pfam" id="PF13561">
    <property type="entry name" value="adh_short_C2"/>
    <property type="match status" value="1"/>
</dbReference>
<dbReference type="PANTHER" id="PTHR43975">
    <property type="entry name" value="ZGC:101858"/>
    <property type="match status" value="1"/>
</dbReference>
<sequence>MSSASTSSTRTTDFPSAALLAAQRFAGKVVIVTGAGSGIGAATARRFSQEGAMVAIADLSDDKLAATRADLPEDRTLAHPADVSQWETVQALIEATVERFGRLDVMVNNAGIAVQGKATEASLEDWHRVLATNVSGVFHGARAALPHLIRSRGCIVNTSSVSGLGGDWDMSFYNTSKGAVSNLTRALALDHGKDGVRVNAVAPSLTFTGMTQDIKSNPELLAKFAERIPLGRGAEPEEIAAVIAFLASEDARFVTGVVLPVDGGVSASNGQPSQA</sequence>
<name>A0A1I2FQJ8_9BURK</name>
<dbReference type="FunFam" id="3.40.50.720:FF:000084">
    <property type="entry name" value="Short-chain dehydrogenase reductase"/>
    <property type="match status" value="1"/>
</dbReference>
<evidence type="ECO:0000313" key="2">
    <source>
        <dbReference type="EMBL" id="SFF07585.1"/>
    </source>
</evidence>
<reference evidence="3" key="1">
    <citation type="submission" date="2016-10" db="EMBL/GenBank/DDBJ databases">
        <authorList>
            <person name="Varghese N."/>
            <person name="Submissions S."/>
        </authorList>
    </citation>
    <scope>NUCLEOTIDE SEQUENCE [LARGE SCALE GENOMIC DNA]</scope>
    <source>
        <strain evidence="3">DSM 27981</strain>
    </source>
</reference>
<dbReference type="STRING" id="1177982.SAMN04489711_111172"/>
<dbReference type="Proteomes" id="UP000199119">
    <property type="component" value="Unassembled WGS sequence"/>
</dbReference>
<dbReference type="RefSeq" id="WP_245785256.1">
    <property type="nucleotide sequence ID" value="NZ_FONX01000011.1"/>
</dbReference>
<dbReference type="PANTHER" id="PTHR43975:SF2">
    <property type="entry name" value="EG:BACR7A4.14 PROTEIN-RELATED"/>
    <property type="match status" value="1"/>
</dbReference>
<dbReference type="PRINTS" id="PR00080">
    <property type="entry name" value="SDRFAMILY"/>
</dbReference>
<dbReference type="InterPro" id="IPR036291">
    <property type="entry name" value="NAD(P)-bd_dom_sf"/>
</dbReference>
<keyword evidence="3" id="KW-1185">Reference proteome</keyword>
<dbReference type="Gene3D" id="3.40.50.720">
    <property type="entry name" value="NAD(P)-binding Rossmann-like Domain"/>
    <property type="match status" value="1"/>
</dbReference>
<organism evidence="2 3">
    <name type="scientific">Paracidovorax wautersii</name>
    <dbReference type="NCBI Taxonomy" id="1177982"/>
    <lineage>
        <taxon>Bacteria</taxon>
        <taxon>Pseudomonadati</taxon>
        <taxon>Pseudomonadota</taxon>
        <taxon>Betaproteobacteria</taxon>
        <taxon>Burkholderiales</taxon>
        <taxon>Comamonadaceae</taxon>
        <taxon>Paracidovorax</taxon>
    </lineage>
</organism>
<evidence type="ECO:0000256" key="1">
    <source>
        <dbReference type="ARBA" id="ARBA00006484"/>
    </source>
</evidence>
<accession>A0A1I2FQJ8</accession>
<comment type="similarity">
    <text evidence="1">Belongs to the short-chain dehydrogenases/reductases (SDR) family.</text>
</comment>
<evidence type="ECO:0000313" key="3">
    <source>
        <dbReference type="Proteomes" id="UP000199119"/>
    </source>
</evidence>
<proteinExistence type="inferred from homology"/>
<dbReference type="PROSITE" id="PS00061">
    <property type="entry name" value="ADH_SHORT"/>
    <property type="match status" value="1"/>
</dbReference>
<dbReference type="AlphaFoldDB" id="A0A1I2FQJ8"/>